<dbReference type="GO" id="GO:0005856">
    <property type="term" value="C:cytoskeleton"/>
    <property type="evidence" value="ECO:0007669"/>
    <property type="project" value="UniProtKB-ARBA"/>
</dbReference>
<evidence type="ECO:0000313" key="5">
    <source>
        <dbReference type="Proteomes" id="UP000504632"/>
    </source>
</evidence>
<dbReference type="PANTHER" id="PTHR21683:SF18">
    <property type="entry name" value="COILED-COIL DOMAIN-CONTAINING PROTEIN 42 HOMOLOG"/>
    <property type="match status" value="1"/>
</dbReference>
<keyword evidence="5" id="KW-1185">Reference proteome</keyword>
<dbReference type="PANTHER" id="PTHR21683">
    <property type="entry name" value="COILED-COIL DOMAIN-CONTAINING PROTEIN 42 LIKE-2-LIKE-RELATED"/>
    <property type="match status" value="1"/>
</dbReference>
<evidence type="ECO:0000313" key="6">
    <source>
        <dbReference type="RefSeq" id="XP_030645164.1"/>
    </source>
</evidence>
<proteinExistence type="predicted"/>
<dbReference type="CTD" id="256369"/>
<feature type="compositionally biased region" description="Polar residues" evidence="3">
    <location>
        <begin position="349"/>
        <end position="369"/>
    </location>
</feature>
<dbReference type="RefSeq" id="XP_030645164.1">
    <property type="nucleotide sequence ID" value="XM_030789304.1"/>
</dbReference>
<evidence type="ECO:0000259" key="4">
    <source>
        <dbReference type="Pfam" id="PF13863"/>
    </source>
</evidence>
<feature type="region of interest" description="Disordered" evidence="3">
    <location>
        <begin position="346"/>
        <end position="369"/>
    </location>
</feature>
<dbReference type="Proteomes" id="UP000504632">
    <property type="component" value="Chromosome 1"/>
</dbReference>
<organism evidence="5 6">
    <name type="scientific">Chanos chanos</name>
    <name type="common">Milkfish</name>
    <name type="synonym">Mugil chanos</name>
    <dbReference type="NCBI Taxonomy" id="29144"/>
    <lineage>
        <taxon>Eukaryota</taxon>
        <taxon>Metazoa</taxon>
        <taxon>Chordata</taxon>
        <taxon>Craniata</taxon>
        <taxon>Vertebrata</taxon>
        <taxon>Euteleostomi</taxon>
        <taxon>Actinopterygii</taxon>
        <taxon>Neopterygii</taxon>
        <taxon>Teleostei</taxon>
        <taxon>Ostariophysi</taxon>
        <taxon>Gonorynchiformes</taxon>
        <taxon>Chanidae</taxon>
        <taxon>Chanos</taxon>
    </lineage>
</organism>
<dbReference type="AlphaFoldDB" id="A0A6J2WL33"/>
<gene>
    <name evidence="6" type="primary">ccdc197</name>
</gene>
<keyword evidence="1 2" id="KW-0175">Coiled coil</keyword>
<reference evidence="6" key="1">
    <citation type="submission" date="2025-08" db="UniProtKB">
        <authorList>
            <consortium name="RefSeq"/>
        </authorList>
    </citation>
    <scope>IDENTIFICATION</scope>
</reference>
<dbReference type="InterPro" id="IPR051147">
    <property type="entry name" value="CFAP_domain-containing"/>
</dbReference>
<feature type="coiled-coil region" evidence="2">
    <location>
        <begin position="219"/>
        <end position="278"/>
    </location>
</feature>
<dbReference type="GeneID" id="115825513"/>
<dbReference type="OrthoDB" id="2134857at2759"/>
<evidence type="ECO:0000256" key="2">
    <source>
        <dbReference type="SAM" id="Coils"/>
    </source>
</evidence>
<sequence length="394" mass="45932">MDTPDPPVFFNKDDPRLKLRVETRTKNIFVTQLGDVGYVQEPEDENVNYIPVITESPDRIVETGVNTLQRTLVLRKKIQVDETDRQLAQKRLEFKGRMQALEQRRAELALKQLELKEKAVKFQKFVEENEVRRRRALKKYQLERKQNELKQAEWEELTVQLERLQARQQYLKERVAKHKIYEDYLMKVVDLLPDNYGDNGSDSVVMPIIRRFETLSMSKNDLAQRLDSMVEELEQGQRNLELLKQEHNNNKLIANKELSGLQTQLDQAKDKNKQLEMTHHIHQGQYRDQLEELGSLLIAVRNLGQQCHLQHYGPLENMDLFTMLDMVKEFVLEKANLERRATRLMHSASVKTSGTANKKGKTQLTKNTSSEVQLKSYSKISGKSGLLSSSKMIE</sequence>
<dbReference type="InParanoid" id="A0A6J2WL33"/>
<dbReference type="InterPro" id="IPR025252">
    <property type="entry name" value="DUF4200"/>
</dbReference>
<name>A0A6J2WL33_CHACN</name>
<feature type="coiled-coil region" evidence="2">
    <location>
        <begin position="98"/>
        <end position="167"/>
    </location>
</feature>
<protein>
    <submittedName>
        <fullName evidence="6">Uncharacterized protein CCDC197</fullName>
    </submittedName>
</protein>
<dbReference type="Pfam" id="PF13863">
    <property type="entry name" value="DUF4200"/>
    <property type="match status" value="1"/>
</dbReference>
<evidence type="ECO:0000256" key="3">
    <source>
        <dbReference type="SAM" id="MobiDB-lite"/>
    </source>
</evidence>
<accession>A0A6J2WL33</accession>
<feature type="domain" description="DUF4200" evidence="4">
    <location>
        <begin position="74"/>
        <end position="190"/>
    </location>
</feature>
<evidence type="ECO:0000256" key="1">
    <source>
        <dbReference type="ARBA" id="ARBA00023054"/>
    </source>
</evidence>